<reference evidence="3 4" key="1">
    <citation type="submission" date="2020-02" db="EMBL/GenBank/DDBJ databases">
        <title>Whole Genome Shotgun Sequence of Streptomyces sp. strain CWH03.</title>
        <authorList>
            <person name="Dohra H."/>
            <person name="Kodani S."/>
            <person name="Yamamura H."/>
        </authorList>
    </citation>
    <scope>NUCLEOTIDE SEQUENCE [LARGE SCALE GENOMIC DNA]</scope>
    <source>
        <strain evidence="3 4">CWH03</strain>
    </source>
</reference>
<dbReference type="InterPro" id="IPR006311">
    <property type="entry name" value="TAT_signal"/>
</dbReference>
<feature type="region of interest" description="Disordered" evidence="1">
    <location>
        <begin position="1"/>
        <end position="38"/>
    </location>
</feature>
<protein>
    <recommendedName>
        <fullName evidence="2">D-glucuronyl C5-epimerase C-terminal domain-containing protein</fullName>
    </recommendedName>
</protein>
<dbReference type="EMBL" id="BLLG01000001">
    <property type="protein sequence ID" value="GFH34116.1"/>
    <property type="molecule type" value="Genomic_DNA"/>
</dbReference>
<feature type="domain" description="D-glucuronyl C5-epimerase C-terminal" evidence="2">
    <location>
        <begin position="244"/>
        <end position="424"/>
    </location>
</feature>
<feature type="compositionally biased region" description="Pro residues" evidence="1">
    <location>
        <begin position="89"/>
        <end position="98"/>
    </location>
</feature>
<feature type="region of interest" description="Disordered" evidence="1">
    <location>
        <begin position="84"/>
        <end position="127"/>
    </location>
</feature>
<dbReference type="Proteomes" id="UP000484988">
    <property type="component" value="Unassembled WGS sequence"/>
</dbReference>
<keyword evidence="4" id="KW-1185">Reference proteome</keyword>
<organism evidence="3 4">
    <name type="scientific">Streptomyces pacificus</name>
    <dbReference type="NCBI Taxonomy" id="2705029"/>
    <lineage>
        <taxon>Bacteria</taxon>
        <taxon>Bacillati</taxon>
        <taxon>Actinomycetota</taxon>
        <taxon>Actinomycetes</taxon>
        <taxon>Kitasatosporales</taxon>
        <taxon>Streptomycetaceae</taxon>
        <taxon>Streptomyces</taxon>
    </lineage>
</organism>
<name>A0A6A0AMH3_9ACTN</name>
<dbReference type="InterPro" id="IPR010598">
    <property type="entry name" value="C5-epim_C"/>
</dbReference>
<evidence type="ECO:0000313" key="4">
    <source>
        <dbReference type="Proteomes" id="UP000484988"/>
    </source>
</evidence>
<evidence type="ECO:0000259" key="2">
    <source>
        <dbReference type="Pfam" id="PF06662"/>
    </source>
</evidence>
<gene>
    <name evidence="3" type="ORF">SCWH03_03240</name>
</gene>
<evidence type="ECO:0000313" key="3">
    <source>
        <dbReference type="EMBL" id="GFH34116.1"/>
    </source>
</evidence>
<dbReference type="Pfam" id="PF06662">
    <property type="entry name" value="C5-epim_C"/>
    <property type="match status" value="1"/>
</dbReference>
<accession>A0A6A0AMH3</accession>
<sequence>MAENGGTARNRYAPEHRAPERLSPQRPSPERPALDRRAFVRLAGGAALGTALTGAGAGSAQAAPDAPAWAQPLPRAALPRLSTHLSTLPPLPPLPPLPDQLSGGKVTPPAPSVRGPRPGGAPAATVRTAAPGTLPFTFHGYGYTAMDLPEPLRPWRDRPTPWSAVTPDTTHTYLDPDGVIMYRPRRSAPGYDQPVTQIQFGLGCAAAYRTAADPARRALYLRRAKAQAQRLIDRRVEARGAWYFPYPFDFTHGGHSGISYRAPWFSGMAQGEAISLFVQLSLLDGVTAQERALYRQAADGAFASLLLGDDGEPWVVNRDEAGYLWIQEYPVDAPGTSDRTYNGMIFAMLGLWDYARMTGDALAARLYDGACTTVDHYFPTLRNRHWASYYCLTHRIPTPSYHQHHINLYRQLHWQTGSPRFAHMSDLLTDDHPSGVLPEGSPVVLAAGAHTLYRYDTDADGDFVAAKGDAELSRRTVTLSRTSRATANRRRRIRGRGVAYRIDSGPYAGWWAGESHPRCRLLGEYLPTDYRPSRTLAFPAGRTVACHRYGVDGATTATRTVAFDRASRAPFDRRSVVDGRPMCRIAGGALDGYWVYAGDIVTDGR</sequence>
<evidence type="ECO:0000256" key="1">
    <source>
        <dbReference type="SAM" id="MobiDB-lite"/>
    </source>
</evidence>
<comment type="caution">
    <text evidence="3">The sequence shown here is derived from an EMBL/GenBank/DDBJ whole genome shotgun (WGS) entry which is preliminary data.</text>
</comment>
<dbReference type="AlphaFoldDB" id="A0A6A0AMH3"/>
<feature type="compositionally biased region" description="Basic and acidic residues" evidence="1">
    <location>
        <begin position="28"/>
        <end position="38"/>
    </location>
</feature>
<proteinExistence type="predicted"/>
<dbReference type="PROSITE" id="PS51318">
    <property type="entry name" value="TAT"/>
    <property type="match status" value="1"/>
</dbReference>